<dbReference type="InterPro" id="IPR005863">
    <property type="entry name" value="UDP-N-AcMur_synth"/>
</dbReference>
<evidence type="ECO:0000256" key="1">
    <source>
        <dbReference type="ARBA" id="ARBA00022490"/>
    </source>
</evidence>
<keyword evidence="5 10" id="KW-0067">ATP-binding</keyword>
<feature type="domain" description="Mur ligase C-terminal" evidence="13">
    <location>
        <begin position="307"/>
        <end position="429"/>
    </location>
</feature>
<evidence type="ECO:0000259" key="12">
    <source>
        <dbReference type="Pfam" id="PF01225"/>
    </source>
</evidence>
<dbReference type="PANTHER" id="PTHR43024:SF1">
    <property type="entry name" value="UDP-N-ACETYLMURAMOYL-TRIPEPTIDE--D-ALANYL-D-ALANINE LIGASE"/>
    <property type="match status" value="1"/>
</dbReference>
<feature type="domain" description="Mur ligase N-terminal catalytic" evidence="12">
    <location>
        <begin position="25"/>
        <end position="72"/>
    </location>
</feature>
<reference evidence="15 16" key="1">
    <citation type="submission" date="2016-10" db="EMBL/GenBank/DDBJ databases">
        <authorList>
            <person name="de Groot N.N."/>
        </authorList>
    </citation>
    <scope>NUCLEOTIDE SEQUENCE [LARGE SCALE GENOMIC DNA]</scope>
    <source>
        <strain evidence="15 16">M79</strain>
    </source>
</reference>
<dbReference type="AlphaFoldDB" id="A0A1I4G730"/>
<dbReference type="InterPro" id="IPR036615">
    <property type="entry name" value="Mur_ligase_C_dom_sf"/>
</dbReference>
<evidence type="ECO:0000256" key="7">
    <source>
        <dbReference type="ARBA" id="ARBA00022984"/>
    </source>
</evidence>
<evidence type="ECO:0000256" key="6">
    <source>
        <dbReference type="ARBA" id="ARBA00022960"/>
    </source>
</evidence>
<accession>A0A1I4G730</accession>
<keyword evidence="7 10" id="KW-0573">Peptidoglycan synthesis</keyword>
<dbReference type="InterPro" id="IPR000713">
    <property type="entry name" value="Mur_ligase_N"/>
</dbReference>
<comment type="pathway">
    <text evidence="10 11">Cell wall biogenesis; peptidoglycan biosynthesis.</text>
</comment>
<dbReference type="GO" id="GO:0005737">
    <property type="term" value="C:cytoplasm"/>
    <property type="evidence" value="ECO:0007669"/>
    <property type="project" value="UniProtKB-SubCell"/>
</dbReference>
<dbReference type="InterPro" id="IPR035911">
    <property type="entry name" value="MurE/MurF_N"/>
</dbReference>
<comment type="function">
    <text evidence="10 11">Involved in cell wall formation. Catalyzes the final step in the synthesis of UDP-N-acetylmuramoyl-pentapeptide, the precursor of murein.</text>
</comment>
<dbReference type="UniPathway" id="UPA00219"/>
<dbReference type="Gene3D" id="3.90.190.20">
    <property type="entry name" value="Mur ligase, C-terminal domain"/>
    <property type="match status" value="1"/>
</dbReference>
<dbReference type="GO" id="GO:0051301">
    <property type="term" value="P:cell division"/>
    <property type="evidence" value="ECO:0007669"/>
    <property type="project" value="UniProtKB-KW"/>
</dbReference>
<keyword evidence="3 10" id="KW-0132">Cell division</keyword>
<dbReference type="Pfam" id="PF08245">
    <property type="entry name" value="Mur_ligase_M"/>
    <property type="match status" value="1"/>
</dbReference>
<organism evidence="15 16">
    <name type="scientific">Lactococcus garvieae</name>
    <dbReference type="NCBI Taxonomy" id="1363"/>
    <lineage>
        <taxon>Bacteria</taxon>
        <taxon>Bacillati</taxon>
        <taxon>Bacillota</taxon>
        <taxon>Bacilli</taxon>
        <taxon>Lactobacillales</taxon>
        <taxon>Streptococcaceae</taxon>
        <taxon>Lactococcus</taxon>
    </lineage>
</organism>
<dbReference type="OrthoDB" id="9801978at2"/>
<sequence>MKLTLHEIARVVGATNNWSELADTEIHNIEFDSRKIQKGDLFLPLKGARDGHTFIDTAFAQGALATFAEQEVVQPHLRVEDCLEAFQKLAQYYLEKTAVEVIAVTGSNGKTTTKDMIQAVLSEKYKTYKTQGNYNNEIGMPYTVLHMPDDTEKIVLEMGMDRLGDIDLLSKIAKPKIALVTLIGESHLEFFGTREKIAEGKLGIKAGLRPDGELIVPADKIINKYLPTDTKITRFGPDEDIFVTKLIEHKDQLSFTTNFLEEEMTIPVPGKFNATNAMLAAYVGTLLDVDEAKIKHALSHVALTRNRTEWKKASNGADILSDVYNANPTAMRLILETFQALPKNVGGRKLTVLADMLELGEQAPGLHAGIASAIDFSKMDHVYLYGDLMKYLLAELPEDKVSYFTDLNELTEAIQNTLQPQDQLLLKGSNSMNLGTIVEELQN</sequence>
<comment type="catalytic activity">
    <reaction evidence="10">
        <text>UDP-N-acetyl-alpha-D-muramoyl-L-alanyl-gamma-D-glutamyl-L-lysine + D-alanyl-D-alanine + ATP = UDP-N-acetyl-alpha-D-muramoyl-L-alanyl-gamma-D-glutamyl-L-lysyl-D-alanyl-D-alanine + ADP + phosphate + H(+)</text>
        <dbReference type="Rhea" id="RHEA:16085"/>
        <dbReference type="ChEBI" id="CHEBI:15378"/>
        <dbReference type="ChEBI" id="CHEBI:30616"/>
        <dbReference type="ChEBI" id="CHEBI:43474"/>
        <dbReference type="ChEBI" id="CHEBI:57822"/>
        <dbReference type="ChEBI" id="CHEBI:70758"/>
        <dbReference type="ChEBI" id="CHEBI:83903"/>
        <dbReference type="ChEBI" id="CHEBI:456216"/>
        <dbReference type="EC" id="6.3.2.10"/>
    </reaction>
</comment>
<comment type="similarity">
    <text evidence="10">Belongs to the MurCDEF family. MurF subfamily.</text>
</comment>
<dbReference type="Gene3D" id="3.40.1190.10">
    <property type="entry name" value="Mur-like, catalytic domain"/>
    <property type="match status" value="1"/>
</dbReference>
<dbReference type="Pfam" id="PF02875">
    <property type="entry name" value="Mur_ligase_C"/>
    <property type="match status" value="1"/>
</dbReference>
<dbReference type="HAMAP" id="MF_02019">
    <property type="entry name" value="MurF"/>
    <property type="match status" value="1"/>
</dbReference>
<comment type="subcellular location">
    <subcellularLocation>
        <location evidence="10 11">Cytoplasm</location>
    </subcellularLocation>
</comment>
<dbReference type="SUPFAM" id="SSF53623">
    <property type="entry name" value="MurD-like peptide ligases, catalytic domain"/>
    <property type="match status" value="1"/>
</dbReference>
<keyword evidence="6 10" id="KW-0133">Cell shape</keyword>
<gene>
    <name evidence="10" type="primary">murF</name>
    <name evidence="15" type="ORF">SAMN05216438_10366</name>
</gene>
<evidence type="ECO:0000313" key="15">
    <source>
        <dbReference type="EMBL" id="SFL25077.1"/>
    </source>
</evidence>
<dbReference type="Pfam" id="PF01225">
    <property type="entry name" value="Mur_ligase"/>
    <property type="match status" value="1"/>
</dbReference>
<keyword evidence="2 10" id="KW-0436">Ligase</keyword>
<dbReference type="SUPFAM" id="SSF53244">
    <property type="entry name" value="MurD-like peptide ligases, peptide-binding domain"/>
    <property type="match status" value="1"/>
</dbReference>
<dbReference type="InterPro" id="IPR004101">
    <property type="entry name" value="Mur_ligase_C"/>
</dbReference>
<keyword evidence="1 10" id="KW-0963">Cytoplasm</keyword>
<evidence type="ECO:0000256" key="9">
    <source>
        <dbReference type="ARBA" id="ARBA00023316"/>
    </source>
</evidence>
<name>A0A1I4G730_9LACT</name>
<evidence type="ECO:0000259" key="14">
    <source>
        <dbReference type="Pfam" id="PF08245"/>
    </source>
</evidence>
<evidence type="ECO:0000256" key="4">
    <source>
        <dbReference type="ARBA" id="ARBA00022741"/>
    </source>
</evidence>
<protein>
    <recommendedName>
        <fullName evidence="10 11">UDP-N-acetylmuramoyl-tripeptide--D-alanyl-D-alanine ligase</fullName>
        <ecNumber evidence="10 11">6.3.2.10</ecNumber>
    </recommendedName>
    <alternativeName>
        <fullName evidence="10">D-alanyl-D-alanine-adding enzyme</fullName>
    </alternativeName>
</protein>
<dbReference type="Gene3D" id="3.40.1390.10">
    <property type="entry name" value="MurE/MurF, N-terminal domain"/>
    <property type="match status" value="1"/>
</dbReference>
<dbReference type="SUPFAM" id="SSF63418">
    <property type="entry name" value="MurE/MurF N-terminal domain"/>
    <property type="match status" value="1"/>
</dbReference>
<dbReference type="GO" id="GO:0071555">
    <property type="term" value="P:cell wall organization"/>
    <property type="evidence" value="ECO:0007669"/>
    <property type="project" value="UniProtKB-KW"/>
</dbReference>
<evidence type="ECO:0000256" key="8">
    <source>
        <dbReference type="ARBA" id="ARBA00023306"/>
    </source>
</evidence>
<evidence type="ECO:0000259" key="13">
    <source>
        <dbReference type="Pfam" id="PF02875"/>
    </source>
</evidence>
<dbReference type="EMBL" id="FOTJ01000003">
    <property type="protein sequence ID" value="SFL25077.1"/>
    <property type="molecule type" value="Genomic_DNA"/>
</dbReference>
<dbReference type="InterPro" id="IPR036565">
    <property type="entry name" value="Mur-like_cat_sf"/>
</dbReference>
<dbReference type="PANTHER" id="PTHR43024">
    <property type="entry name" value="UDP-N-ACETYLMURAMOYL-TRIPEPTIDE--D-ALANYL-D-ALANINE LIGASE"/>
    <property type="match status" value="1"/>
</dbReference>
<evidence type="ECO:0000256" key="10">
    <source>
        <dbReference type="HAMAP-Rule" id="MF_02019"/>
    </source>
</evidence>
<dbReference type="NCBIfam" id="TIGR01143">
    <property type="entry name" value="murF"/>
    <property type="match status" value="1"/>
</dbReference>
<dbReference type="GO" id="GO:0009252">
    <property type="term" value="P:peptidoglycan biosynthetic process"/>
    <property type="evidence" value="ECO:0007669"/>
    <property type="project" value="UniProtKB-UniRule"/>
</dbReference>
<dbReference type="InterPro" id="IPR013221">
    <property type="entry name" value="Mur_ligase_cen"/>
</dbReference>
<evidence type="ECO:0000256" key="11">
    <source>
        <dbReference type="RuleBase" id="RU004136"/>
    </source>
</evidence>
<dbReference type="GO" id="GO:0008360">
    <property type="term" value="P:regulation of cell shape"/>
    <property type="evidence" value="ECO:0007669"/>
    <property type="project" value="UniProtKB-KW"/>
</dbReference>
<dbReference type="GO" id="GO:0005524">
    <property type="term" value="F:ATP binding"/>
    <property type="evidence" value="ECO:0007669"/>
    <property type="project" value="UniProtKB-UniRule"/>
</dbReference>
<dbReference type="GO" id="GO:0008766">
    <property type="term" value="F:UDP-N-acetylmuramoylalanyl-D-glutamyl-2,6-diaminopimelate-D-alanyl-D-alanine ligase activity"/>
    <property type="evidence" value="ECO:0007669"/>
    <property type="project" value="RHEA"/>
</dbReference>
<feature type="binding site" evidence="10">
    <location>
        <begin position="106"/>
        <end position="112"/>
    </location>
    <ligand>
        <name>ATP</name>
        <dbReference type="ChEBI" id="CHEBI:30616"/>
    </ligand>
</feature>
<dbReference type="Proteomes" id="UP000181969">
    <property type="component" value="Unassembled WGS sequence"/>
</dbReference>
<comment type="catalytic activity">
    <reaction evidence="11">
        <text>D-alanyl-D-alanine + UDP-N-acetyl-alpha-D-muramoyl-L-alanyl-gamma-D-glutamyl-meso-2,6-diaminopimelate + ATP = UDP-N-acetyl-alpha-D-muramoyl-L-alanyl-gamma-D-glutamyl-meso-2,6-diaminopimeloyl-D-alanyl-D-alanine + ADP + phosphate + H(+)</text>
        <dbReference type="Rhea" id="RHEA:28374"/>
        <dbReference type="ChEBI" id="CHEBI:15378"/>
        <dbReference type="ChEBI" id="CHEBI:30616"/>
        <dbReference type="ChEBI" id="CHEBI:43474"/>
        <dbReference type="ChEBI" id="CHEBI:57822"/>
        <dbReference type="ChEBI" id="CHEBI:61386"/>
        <dbReference type="ChEBI" id="CHEBI:83905"/>
        <dbReference type="ChEBI" id="CHEBI:456216"/>
        <dbReference type="EC" id="6.3.2.10"/>
    </reaction>
</comment>
<proteinExistence type="inferred from homology"/>
<dbReference type="GO" id="GO:0047480">
    <property type="term" value="F:UDP-N-acetylmuramoyl-tripeptide-D-alanyl-D-alanine ligase activity"/>
    <property type="evidence" value="ECO:0007669"/>
    <property type="project" value="UniProtKB-UniRule"/>
</dbReference>
<keyword evidence="4 10" id="KW-0547">Nucleotide-binding</keyword>
<keyword evidence="8 10" id="KW-0131">Cell cycle</keyword>
<evidence type="ECO:0000256" key="2">
    <source>
        <dbReference type="ARBA" id="ARBA00022598"/>
    </source>
</evidence>
<keyword evidence="9 10" id="KW-0961">Cell wall biogenesis/degradation</keyword>
<dbReference type="EC" id="6.3.2.10" evidence="10 11"/>
<dbReference type="InterPro" id="IPR051046">
    <property type="entry name" value="MurCDEF_CellWall_CoF430Synth"/>
</dbReference>
<evidence type="ECO:0000256" key="3">
    <source>
        <dbReference type="ARBA" id="ARBA00022618"/>
    </source>
</evidence>
<dbReference type="RefSeq" id="WP_074750726.1">
    <property type="nucleotide sequence ID" value="NZ_CAXVJC010000002.1"/>
</dbReference>
<evidence type="ECO:0000313" key="16">
    <source>
        <dbReference type="Proteomes" id="UP000181969"/>
    </source>
</evidence>
<evidence type="ECO:0000256" key="5">
    <source>
        <dbReference type="ARBA" id="ARBA00022840"/>
    </source>
</evidence>
<feature type="domain" description="Mur ligase central" evidence="14">
    <location>
        <begin position="104"/>
        <end position="283"/>
    </location>
</feature>